<keyword evidence="8" id="KW-0436">Ligase</keyword>
<dbReference type="InterPro" id="IPR015866">
    <property type="entry name" value="Ser-tRNA-synth_1_N"/>
</dbReference>
<comment type="catalytic activity">
    <reaction evidence="4">
        <text>tRNA(Sec) + L-serine + ATP = L-seryl-tRNA(Sec) + AMP + diphosphate + H(+)</text>
        <dbReference type="Rhea" id="RHEA:42580"/>
        <dbReference type="Rhea" id="RHEA-COMP:9742"/>
        <dbReference type="Rhea" id="RHEA-COMP:10128"/>
        <dbReference type="ChEBI" id="CHEBI:15378"/>
        <dbReference type="ChEBI" id="CHEBI:30616"/>
        <dbReference type="ChEBI" id="CHEBI:33019"/>
        <dbReference type="ChEBI" id="CHEBI:33384"/>
        <dbReference type="ChEBI" id="CHEBI:78442"/>
        <dbReference type="ChEBI" id="CHEBI:78533"/>
        <dbReference type="ChEBI" id="CHEBI:456215"/>
        <dbReference type="EC" id="6.1.1.11"/>
    </reaction>
</comment>
<keyword evidence="2" id="KW-0963">Cytoplasm</keyword>
<dbReference type="SUPFAM" id="SSF46589">
    <property type="entry name" value="tRNA-binding arm"/>
    <property type="match status" value="1"/>
</dbReference>
<gene>
    <name evidence="8" type="ORF">OCHUTO_0247</name>
</gene>
<evidence type="ECO:0000256" key="4">
    <source>
        <dbReference type="ARBA" id="ARBA00047929"/>
    </source>
</evidence>
<feature type="domain" description="Serine-tRNA synthetase type1 N-terminal" evidence="7">
    <location>
        <begin position="1"/>
        <end position="107"/>
    </location>
</feature>
<organism evidence="8 9">
    <name type="scientific">Orientia chuto str. Dubai</name>
    <dbReference type="NCBI Taxonomy" id="1359168"/>
    <lineage>
        <taxon>Bacteria</taxon>
        <taxon>Pseudomonadati</taxon>
        <taxon>Pseudomonadota</taxon>
        <taxon>Alphaproteobacteria</taxon>
        <taxon>Rickettsiales</taxon>
        <taxon>Rickettsiaceae</taxon>
        <taxon>Rickettsieae</taxon>
        <taxon>Orientia</taxon>
    </lineage>
</organism>
<evidence type="ECO:0000256" key="5">
    <source>
        <dbReference type="ARBA" id="ARBA00048823"/>
    </source>
</evidence>
<evidence type="ECO:0000313" key="9">
    <source>
        <dbReference type="Proteomes" id="UP000033616"/>
    </source>
</evidence>
<dbReference type="EMBL" id="LANP01000004">
    <property type="protein sequence ID" value="KJV57086.1"/>
    <property type="molecule type" value="Genomic_DNA"/>
</dbReference>
<evidence type="ECO:0000256" key="3">
    <source>
        <dbReference type="ARBA" id="ARBA00022917"/>
    </source>
</evidence>
<comment type="caution">
    <text evidence="8">The sequence shown here is derived from an EMBL/GenBank/DDBJ whole genome shotgun (WGS) entry which is preliminary data.</text>
</comment>
<evidence type="ECO:0000256" key="6">
    <source>
        <dbReference type="SAM" id="Coils"/>
    </source>
</evidence>
<accession>A0A0F3MN64</accession>
<dbReference type="Gene3D" id="1.10.287.40">
    <property type="entry name" value="Serine-tRNA synthetase, tRNA binding domain"/>
    <property type="match status" value="1"/>
</dbReference>
<evidence type="ECO:0000256" key="1">
    <source>
        <dbReference type="ARBA" id="ARBA00010728"/>
    </source>
</evidence>
<dbReference type="InterPro" id="IPR010978">
    <property type="entry name" value="tRNA-bd_arm"/>
</dbReference>
<dbReference type="GO" id="GO:0006412">
    <property type="term" value="P:translation"/>
    <property type="evidence" value="ECO:0007669"/>
    <property type="project" value="UniProtKB-KW"/>
</dbReference>
<evidence type="ECO:0000259" key="7">
    <source>
        <dbReference type="Pfam" id="PF02403"/>
    </source>
</evidence>
<dbReference type="GO" id="GO:0004828">
    <property type="term" value="F:serine-tRNA ligase activity"/>
    <property type="evidence" value="ECO:0007669"/>
    <property type="project" value="UniProtKB-EC"/>
</dbReference>
<reference evidence="8 9" key="1">
    <citation type="submission" date="2015-02" db="EMBL/GenBank/DDBJ databases">
        <title>Genome Sequencing of Rickettsiales.</title>
        <authorList>
            <person name="Daugherty S.C."/>
            <person name="Su Q."/>
            <person name="Abolude K."/>
            <person name="Beier-Sexton M."/>
            <person name="Carlyon J.A."/>
            <person name="Carter R."/>
            <person name="Day N.P."/>
            <person name="Dumler S.J."/>
            <person name="Dyachenko V."/>
            <person name="Godinez A."/>
            <person name="Kurtti T.J."/>
            <person name="Lichay M."/>
            <person name="Mullins K.E."/>
            <person name="Ott S."/>
            <person name="Pappas-Brown V."/>
            <person name="Paris D.H."/>
            <person name="Patel P."/>
            <person name="Richards A.L."/>
            <person name="Sadzewicz L."/>
            <person name="Sears K."/>
            <person name="Seidman D."/>
            <person name="Sengamalay N."/>
            <person name="Stenos J."/>
            <person name="Tallon L.J."/>
            <person name="Vincent G."/>
            <person name="Fraser C.M."/>
            <person name="Munderloh U."/>
            <person name="Dunning-Hotopp J.C."/>
        </authorList>
    </citation>
    <scope>NUCLEOTIDE SEQUENCE [LARGE SCALE GENOMIC DNA]</scope>
    <source>
        <strain evidence="8 9">Fuller</strain>
    </source>
</reference>
<dbReference type="PANTHER" id="PTHR43697">
    <property type="entry name" value="SERYL-TRNA SYNTHETASE"/>
    <property type="match status" value="1"/>
</dbReference>
<keyword evidence="9" id="KW-1185">Reference proteome</keyword>
<protein>
    <submittedName>
        <fullName evidence="8">Seryl-tRNA synthetase N-terminal domain protein</fullName>
    </submittedName>
</protein>
<evidence type="ECO:0000256" key="2">
    <source>
        <dbReference type="ARBA" id="ARBA00022490"/>
    </source>
</evidence>
<dbReference type="Pfam" id="PF02403">
    <property type="entry name" value="Seryl_tRNA_N"/>
    <property type="match status" value="1"/>
</dbReference>
<keyword evidence="6" id="KW-0175">Coiled coil</keyword>
<dbReference type="STRING" id="1359168.OCHUTO_0247"/>
<dbReference type="Proteomes" id="UP000033616">
    <property type="component" value="Unassembled WGS sequence"/>
</dbReference>
<keyword evidence="3" id="KW-0648">Protein biosynthesis</keyword>
<dbReference type="PANTHER" id="PTHR43697:SF1">
    <property type="entry name" value="SERINE--TRNA LIGASE"/>
    <property type="match status" value="1"/>
</dbReference>
<comment type="catalytic activity">
    <reaction evidence="5">
        <text>tRNA(Ser) + L-serine + ATP = L-seryl-tRNA(Ser) + AMP + diphosphate + H(+)</text>
        <dbReference type="Rhea" id="RHEA:12292"/>
        <dbReference type="Rhea" id="RHEA-COMP:9669"/>
        <dbReference type="Rhea" id="RHEA-COMP:9703"/>
        <dbReference type="ChEBI" id="CHEBI:15378"/>
        <dbReference type="ChEBI" id="CHEBI:30616"/>
        <dbReference type="ChEBI" id="CHEBI:33019"/>
        <dbReference type="ChEBI" id="CHEBI:33384"/>
        <dbReference type="ChEBI" id="CHEBI:78442"/>
        <dbReference type="ChEBI" id="CHEBI:78533"/>
        <dbReference type="ChEBI" id="CHEBI:456215"/>
        <dbReference type="EC" id="6.1.1.11"/>
    </reaction>
</comment>
<keyword evidence="8" id="KW-0030">Aminoacyl-tRNA synthetase</keyword>
<dbReference type="AlphaFoldDB" id="A0A0F3MN64"/>
<sequence length="132" mass="15308">MLDIKWIRENPSKLDELLSKRGINSVSKSIMHIDLKKRKLIALIQQLQHERKEKSNYIACAHNKSSVECEKIQSDVKLINQKIDKLENSLFHYEKKFSEIMNNLPNIAADEVPYGVNSDMNKVLRECGTIQI</sequence>
<dbReference type="InterPro" id="IPR042103">
    <property type="entry name" value="SerRS_1_N_sf"/>
</dbReference>
<dbReference type="GO" id="GO:0000166">
    <property type="term" value="F:nucleotide binding"/>
    <property type="evidence" value="ECO:0007669"/>
    <property type="project" value="InterPro"/>
</dbReference>
<dbReference type="PATRIC" id="fig|1359168.3.peg.947"/>
<evidence type="ECO:0000313" key="8">
    <source>
        <dbReference type="EMBL" id="KJV57086.1"/>
    </source>
</evidence>
<name>A0A0F3MN64_9RICK</name>
<proteinExistence type="inferred from homology"/>
<comment type="similarity">
    <text evidence="1">Belongs to the class-II aminoacyl-tRNA synthetase family. Type-1 seryl-tRNA synthetase subfamily.</text>
</comment>
<feature type="coiled-coil region" evidence="6">
    <location>
        <begin position="69"/>
        <end position="96"/>
    </location>
</feature>